<proteinExistence type="predicted"/>
<keyword evidence="2" id="KW-1133">Transmembrane helix</keyword>
<feature type="region of interest" description="Disordered" evidence="1">
    <location>
        <begin position="590"/>
        <end position="622"/>
    </location>
</feature>
<feature type="compositionally biased region" description="Low complexity" evidence="1">
    <location>
        <begin position="708"/>
        <end position="732"/>
    </location>
</feature>
<keyword evidence="2" id="KW-0472">Membrane</keyword>
<accession>A0A0Y0NEF1</accession>
<feature type="region of interest" description="Disordered" evidence="1">
    <location>
        <begin position="762"/>
        <end position="783"/>
    </location>
</feature>
<evidence type="ECO:0000313" key="4">
    <source>
        <dbReference type="EMBL" id="AMB58166.1"/>
    </source>
</evidence>
<gene>
    <name evidence="4" type="ORF">AWU67_04060</name>
</gene>
<dbReference type="InterPro" id="IPR002931">
    <property type="entry name" value="Transglutaminase-like"/>
</dbReference>
<feature type="transmembrane region" description="Helical" evidence="2">
    <location>
        <begin position="74"/>
        <end position="98"/>
    </location>
</feature>
<organism evidence="4 5">
    <name type="scientific">Microterricola viridarii</name>
    <dbReference type="NCBI Taxonomy" id="412690"/>
    <lineage>
        <taxon>Bacteria</taxon>
        <taxon>Bacillati</taxon>
        <taxon>Actinomycetota</taxon>
        <taxon>Actinomycetes</taxon>
        <taxon>Micrococcales</taxon>
        <taxon>Microbacteriaceae</taxon>
        <taxon>Microterricola</taxon>
    </lineage>
</organism>
<feature type="region of interest" description="Disordered" evidence="1">
    <location>
        <begin position="702"/>
        <end position="732"/>
    </location>
</feature>
<feature type="transmembrane region" description="Helical" evidence="2">
    <location>
        <begin position="44"/>
        <end position="62"/>
    </location>
</feature>
<evidence type="ECO:0000256" key="1">
    <source>
        <dbReference type="SAM" id="MobiDB-lite"/>
    </source>
</evidence>
<keyword evidence="5" id="KW-1185">Reference proteome</keyword>
<dbReference type="EMBL" id="CP014145">
    <property type="protein sequence ID" value="AMB58166.1"/>
    <property type="molecule type" value="Genomic_DNA"/>
</dbReference>
<dbReference type="Pfam" id="PF11992">
    <property type="entry name" value="TgpA_N"/>
    <property type="match status" value="1"/>
</dbReference>
<name>A0A0Y0NEF1_9MICO</name>
<feature type="domain" description="Transglutaminase-like" evidence="3">
    <location>
        <begin position="496"/>
        <end position="571"/>
    </location>
</feature>
<sequence length="783" mass="81935">MSPELAPQRFALRGRPYWLLAGAVMLLAVCGMLAITPLLASAGWWWASLATIGIVGAGSALLRQWGVPPVLVPVLALAGMLAFLTLTFGAGTGLLFLLPTPDTLGVFGSLVAEGQSSIQTQAVPADATAGISFLLAIGAGLLVLLMDTLAVAVRLPALAGIPVALLLILPTVVLRQDEQLWVLVLAAASFLLLMRVDVRTRRSEEAASTALTADGRRGGPRVVTATKQPGLGPLGGALGVGALGIVAALVLTAAMPLVSLGAQLGVGPPSSSLFGGAVNPLIDLGQDLRRPASVPALSYSSTGNRPVYLKMLTLDSFAGDSWVAGHSTFNRSNTVDAFPAPPGLSDNVATQDVRISVDIANVRSEWLPVPYPAKSIEGLKGQWYWDSSALTVATTHSSIAGQAYVVNGLELAPTQEDLAAAGGSYPADIARYVELPADTPTLIADTAREATAGADTPYLKAAALQKFLRGRDFSYSENTPVEDGFDGGGLRALERFLTKRSGYCIHFASAMAVMARTLDIPSRVSLGYAPGERTREKQDGQVRYNVQSSDLHAWPELYFENVGWVAFEPTPGRGAVPSYSLPSAAVAAPSVPTPGASGAPAPVRDPGALGQQGQGSAQAQAADARQTLNRTLLFAAGLLLVLSLPLLARTALHMRRRRRVRSGVGVQPLWEELTDTLQDCGHPVHDTETPRARAAQLGRVLSEAEQVPPTSGRPPSRDSSPPSSGSATPAPSTACQVVQCQVVQRRAVRAWLPPVPRRRRPNCCETAPCSTPPSGRPPRLAAG</sequence>
<dbReference type="InterPro" id="IPR038765">
    <property type="entry name" value="Papain-like_cys_pep_sf"/>
</dbReference>
<dbReference type="KEGG" id="mvd:AWU67_04060"/>
<evidence type="ECO:0000313" key="5">
    <source>
        <dbReference type="Proteomes" id="UP000058305"/>
    </source>
</evidence>
<feature type="transmembrane region" description="Helical" evidence="2">
    <location>
        <begin position="17"/>
        <end position="38"/>
    </location>
</feature>
<feature type="transmembrane region" description="Helical" evidence="2">
    <location>
        <begin position="157"/>
        <end position="174"/>
    </location>
</feature>
<reference evidence="4 5" key="1">
    <citation type="journal article" date="2016" name="J. Biotechnol.">
        <title>First complete genome sequence of a species in the genus Microterricola, an extremophilic cold active enzyme producing bacterial strain ERGS5:02 isolated from Sikkim Himalaya.</title>
        <authorList>
            <person name="Himanshu"/>
            <person name="Swarnkar M.K."/>
            <person name="Singh D."/>
            <person name="Kumar R."/>
        </authorList>
    </citation>
    <scope>NUCLEOTIDE SEQUENCE [LARGE SCALE GENOMIC DNA]</scope>
    <source>
        <strain evidence="4 5">ERGS5:02</strain>
    </source>
</reference>
<dbReference type="Gene3D" id="3.10.620.30">
    <property type="match status" value="1"/>
</dbReference>
<dbReference type="SMART" id="SM00460">
    <property type="entry name" value="TGc"/>
    <property type="match status" value="1"/>
</dbReference>
<feature type="transmembrane region" description="Helical" evidence="2">
    <location>
        <begin position="237"/>
        <end position="262"/>
    </location>
</feature>
<dbReference type="SUPFAM" id="SSF54001">
    <property type="entry name" value="Cysteine proteinases"/>
    <property type="match status" value="1"/>
</dbReference>
<evidence type="ECO:0000256" key="2">
    <source>
        <dbReference type="SAM" id="Phobius"/>
    </source>
</evidence>
<protein>
    <recommendedName>
        <fullName evidence="3">Transglutaminase-like domain-containing protein</fullName>
    </recommendedName>
</protein>
<dbReference type="Proteomes" id="UP000058305">
    <property type="component" value="Chromosome"/>
</dbReference>
<keyword evidence="2" id="KW-0812">Transmembrane</keyword>
<feature type="transmembrane region" description="Helical" evidence="2">
    <location>
        <begin position="632"/>
        <end position="652"/>
    </location>
</feature>
<dbReference type="AlphaFoldDB" id="A0A0Y0NEF1"/>
<dbReference type="PANTHER" id="PTHR42736">
    <property type="entry name" value="PROTEIN-GLUTAMINE GAMMA-GLUTAMYLTRANSFERASE"/>
    <property type="match status" value="1"/>
</dbReference>
<dbReference type="PANTHER" id="PTHR42736:SF1">
    <property type="entry name" value="PROTEIN-GLUTAMINE GAMMA-GLUTAMYLTRANSFERASE"/>
    <property type="match status" value="1"/>
</dbReference>
<evidence type="ECO:0000259" key="3">
    <source>
        <dbReference type="SMART" id="SM00460"/>
    </source>
</evidence>
<dbReference type="InterPro" id="IPR052901">
    <property type="entry name" value="Bact_TGase-like"/>
</dbReference>
<feature type="transmembrane region" description="Helical" evidence="2">
    <location>
        <begin position="127"/>
        <end position="145"/>
    </location>
</feature>
<dbReference type="Pfam" id="PF01841">
    <property type="entry name" value="Transglut_core"/>
    <property type="match status" value="1"/>
</dbReference>
<dbReference type="RefSeq" id="WP_067226861.1">
    <property type="nucleotide sequence ID" value="NZ_CP014145.1"/>
</dbReference>
<dbReference type="OrthoDB" id="9804023at2"/>
<dbReference type="InterPro" id="IPR021878">
    <property type="entry name" value="TgpA_N"/>
</dbReference>
<reference evidence="5" key="2">
    <citation type="submission" date="2016-01" db="EMBL/GenBank/DDBJ databases">
        <title>First complete genome sequence of a species in the genus Microterricola, an extremophilic cold active enzyme producing strain ERGS5:02 isolated from Sikkim Himalaya.</title>
        <authorList>
            <person name="Kumar R."/>
            <person name="Singh D."/>
            <person name="Swarnkar M.K."/>
        </authorList>
    </citation>
    <scope>NUCLEOTIDE SEQUENCE [LARGE SCALE GENOMIC DNA]</scope>
    <source>
        <strain evidence="5">ERGS5:02</strain>
    </source>
</reference>
<feature type="transmembrane region" description="Helical" evidence="2">
    <location>
        <begin position="180"/>
        <end position="198"/>
    </location>
</feature>